<feature type="compositionally biased region" description="Polar residues" evidence="2">
    <location>
        <begin position="406"/>
        <end position="417"/>
    </location>
</feature>
<dbReference type="PANTHER" id="PTHR15092">
    <property type="entry name" value="POLY A -SPECIFIC RIBONUCLEASE/TARGET OF EGR1, MEMBER 1"/>
    <property type="match status" value="1"/>
</dbReference>
<dbReference type="GO" id="GO:0005634">
    <property type="term" value="C:nucleus"/>
    <property type="evidence" value="ECO:0007669"/>
    <property type="project" value="TreeGrafter"/>
</dbReference>
<dbReference type="Pfam" id="PF04857">
    <property type="entry name" value="CAF1"/>
    <property type="match status" value="1"/>
</dbReference>
<protein>
    <submittedName>
        <fullName evidence="3">Uncharacterized protein</fullName>
    </submittedName>
</protein>
<reference evidence="3" key="1">
    <citation type="journal article" date="2020" name="Fungal Divers.">
        <title>Resolving the Mortierellaceae phylogeny through synthesis of multi-gene phylogenetics and phylogenomics.</title>
        <authorList>
            <person name="Vandepol N."/>
            <person name="Liber J."/>
            <person name="Desiro A."/>
            <person name="Na H."/>
            <person name="Kennedy M."/>
            <person name="Barry K."/>
            <person name="Grigoriev I.V."/>
            <person name="Miller A.N."/>
            <person name="O'Donnell K."/>
            <person name="Stajich J.E."/>
            <person name="Bonito G."/>
        </authorList>
    </citation>
    <scope>NUCLEOTIDE SEQUENCE</scope>
    <source>
        <strain evidence="3">KOD1015</strain>
    </source>
</reference>
<feature type="compositionally biased region" description="Low complexity" evidence="2">
    <location>
        <begin position="534"/>
        <end position="558"/>
    </location>
</feature>
<dbReference type="GO" id="GO:1990432">
    <property type="term" value="P:siRNA 3'-end processing"/>
    <property type="evidence" value="ECO:0007669"/>
    <property type="project" value="TreeGrafter"/>
</dbReference>
<feature type="region of interest" description="Disordered" evidence="2">
    <location>
        <begin position="399"/>
        <end position="683"/>
    </location>
</feature>
<dbReference type="Proteomes" id="UP000780801">
    <property type="component" value="Unassembled WGS sequence"/>
</dbReference>
<feature type="compositionally biased region" description="Polar residues" evidence="2">
    <location>
        <begin position="438"/>
        <end position="462"/>
    </location>
</feature>
<dbReference type="OrthoDB" id="1432093at2759"/>
<comment type="similarity">
    <text evidence="1">Belongs to the CAF1 family.</text>
</comment>
<dbReference type="GO" id="GO:0000289">
    <property type="term" value="P:nuclear-transcribed mRNA poly(A) tail shortening"/>
    <property type="evidence" value="ECO:0007669"/>
    <property type="project" value="TreeGrafter"/>
</dbReference>
<dbReference type="EMBL" id="JAABOA010000353">
    <property type="protein sequence ID" value="KAF9584686.1"/>
    <property type="molecule type" value="Genomic_DNA"/>
</dbReference>
<sequence>MEVLRENFHSELPWIKEAIEGCDFVAIDAEFSGLHTDQNRRHQNTTLEEGYSELRKSATQFLVVQIGISTFTFDPTIGAHGEYVARPFNFYIFPTSLTGYAPQGRCFLTEASSLDFLARNRFNFNKWVFSGVHYMTKAEEEAYIKEKLKVVNNEQDDIAIDAINAEWIAGVLQRIEDWESDPTAMNFINISTTNAYQRRLVYQEVRRRWSNGLHARSQGGYINITKWSEKQRESEHQHRMTEMMRDIEQSRGFRTVIEMLIMSQKPIVGHNIVVDLAYILAQFVGPLPETMEGYKKMIHDNFPTVIDTKYIGSTAIALKGLAYDSSLGGLEGMTHSVPFSGMPRVTLDYRHANYGALNVQNMSHEAGYDAYITGIILVKMLSYIKKTEDDILATRIEMSRKESESTSRAITVTNPNEASPGAAGIEKRTEKDKKEKIPSSSTVDSPSRDGGNQNSQHNDYPDNSNNHGSKSKGNKGAKPSPGSQPKKSPPATPAPAQTSGPSTDLTSNNKSPAKEAPKTFSYAAAVSKNKSAEPAASTTSTPVESSSTASSSTAPAESNFLKTSPPDEAKETTNPTSKRHRGHNSSVDRHPEGAGNGNGHGHGRQQGPNQSQYQNQGRGYGRSQDHGHSNYQGRSFAPNHGYGHGHGHGHGHSHGHGHGHGHNHGHGYEHGYGRGYSEYDGQD</sequence>
<organism evidence="3 4">
    <name type="scientific">Lunasporangiospora selenospora</name>
    <dbReference type="NCBI Taxonomy" id="979761"/>
    <lineage>
        <taxon>Eukaryota</taxon>
        <taxon>Fungi</taxon>
        <taxon>Fungi incertae sedis</taxon>
        <taxon>Mucoromycota</taxon>
        <taxon>Mortierellomycotina</taxon>
        <taxon>Mortierellomycetes</taxon>
        <taxon>Mortierellales</taxon>
        <taxon>Mortierellaceae</taxon>
        <taxon>Lunasporangiospora</taxon>
    </lineage>
</organism>
<keyword evidence="4" id="KW-1185">Reference proteome</keyword>
<comment type="caution">
    <text evidence="3">The sequence shown here is derived from an EMBL/GenBank/DDBJ whole genome shotgun (WGS) entry which is preliminary data.</text>
</comment>
<feature type="compositionally biased region" description="Low complexity" evidence="2">
    <location>
        <begin position="605"/>
        <end position="617"/>
    </location>
</feature>
<evidence type="ECO:0000256" key="1">
    <source>
        <dbReference type="ARBA" id="ARBA00008372"/>
    </source>
</evidence>
<dbReference type="Gene3D" id="3.30.420.10">
    <property type="entry name" value="Ribonuclease H-like superfamily/Ribonuclease H"/>
    <property type="match status" value="2"/>
</dbReference>
<dbReference type="PANTHER" id="PTHR15092:SF22">
    <property type="entry name" value="POLY(A)-SPECIFIC RIBONUCLEASE PNLDC1"/>
    <property type="match status" value="1"/>
</dbReference>
<name>A0A9P6G0P3_9FUNG</name>
<dbReference type="GO" id="GO:0003723">
    <property type="term" value="F:RNA binding"/>
    <property type="evidence" value="ECO:0007669"/>
    <property type="project" value="TreeGrafter"/>
</dbReference>
<feature type="compositionally biased region" description="Basic and acidic residues" evidence="2">
    <location>
        <begin position="425"/>
        <end position="437"/>
    </location>
</feature>
<accession>A0A9P6G0P3</accession>
<feature type="compositionally biased region" description="Low complexity" evidence="2">
    <location>
        <begin position="494"/>
        <end position="503"/>
    </location>
</feature>
<dbReference type="SUPFAM" id="SSF53098">
    <property type="entry name" value="Ribonuclease H-like"/>
    <property type="match status" value="1"/>
</dbReference>
<dbReference type="InterPro" id="IPR051181">
    <property type="entry name" value="CAF1_poly(A)_ribonucleases"/>
</dbReference>
<dbReference type="GO" id="GO:1990431">
    <property type="term" value="P:priRNA 3'-end processing"/>
    <property type="evidence" value="ECO:0007669"/>
    <property type="project" value="TreeGrafter"/>
</dbReference>
<feature type="non-terminal residue" evidence="3">
    <location>
        <position position="683"/>
    </location>
</feature>
<proteinExistence type="inferred from homology"/>
<dbReference type="InterPro" id="IPR036867">
    <property type="entry name" value="R3H_dom_sf"/>
</dbReference>
<dbReference type="InterPro" id="IPR036397">
    <property type="entry name" value="RNaseH_sf"/>
</dbReference>
<evidence type="ECO:0000313" key="3">
    <source>
        <dbReference type="EMBL" id="KAF9584686.1"/>
    </source>
</evidence>
<dbReference type="GO" id="GO:0000175">
    <property type="term" value="F:3'-5'-RNA exonuclease activity"/>
    <property type="evidence" value="ECO:0007669"/>
    <property type="project" value="TreeGrafter"/>
</dbReference>
<evidence type="ECO:0000313" key="4">
    <source>
        <dbReference type="Proteomes" id="UP000780801"/>
    </source>
</evidence>
<evidence type="ECO:0000256" key="2">
    <source>
        <dbReference type="SAM" id="MobiDB-lite"/>
    </source>
</evidence>
<feature type="compositionally biased region" description="Basic residues" evidence="2">
    <location>
        <begin position="643"/>
        <end position="665"/>
    </location>
</feature>
<gene>
    <name evidence="3" type="ORF">BGW38_005583</name>
</gene>
<feature type="compositionally biased region" description="Low complexity" evidence="2">
    <location>
        <begin position="476"/>
        <end position="486"/>
    </location>
</feature>
<dbReference type="InterPro" id="IPR012337">
    <property type="entry name" value="RNaseH-like_sf"/>
</dbReference>
<dbReference type="AlphaFoldDB" id="A0A9P6G0P3"/>
<dbReference type="InterPro" id="IPR006941">
    <property type="entry name" value="RNase_CAF1"/>
</dbReference>
<dbReference type="SUPFAM" id="SSF82708">
    <property type="entry name" value="R3H domain"/>
    <property type="match status" value="1"/>
</dbReference>